<feature type="transmembrane region" description="Helical" evidence="13">
    <location>
        <begin position="142"/>
        <end position="165"/>
    </location>
</feature>
<dbReference type="Pfam" id="PF00175">
    <property type="entry name" value="NAD_binding_1"/>
    <property type="match status" value="1"/>
</dbReference>
<feature type="transmembrane region" description="Helical" evidence="13">
    <location>
        <begin position="110"/>
        <end position="130"/>
    </location>
</feature>
<dbReference type="GO" id="GO:0051537">
    <property type="term" value="F:2 iron, 2 sulfur cluster binding"/>
    <property type="evidence" value="ECO:0007669"/>
    <property type="project" value="UniProtKB-KW"/>
</dbReference>
<comment type="subcellular location">
    <subcellularLocation>
        <location evidence="2">Membrane</location>
        <topology evidence="2">Multi-pass membrane protein</topology>
    </subcellularLocation>
</comment>
<dbReference type="PANTHER" id="PTHR47354">
    <property type="entry name" value="NADH OXIDOREDUCTASE HCR"/>
    <property type="match status" value="1"/>
</dbReference>
<name>A0A419A2N4_9RHOB</name>
<keyword evidence="6" id="KW-0479">Metal-binding</keyword>
<dbReference type="InterPro" id="IPR050415">
    <property type="entry name" value="MRET"/>
</dbReference>
<dbReference type="EMBL" id="QZEW01000087">
    <property type="protein sequence ID" value="RJL07488.1"/>
    <property type="molecule type" value="Genomic_DNA"/>
</dbReference>
<dbReference type="Proteomes" id="UP000283587">
    <property type="component" value="Unassembled WGS sequence"/>
</dbReference>
<dbReference type="OrthoDB" id="9792185at2"/>
<comment type="cofactor">
    <cofactor evidence="1">
        <name>FAD</name>
        <dbReference type="ChEBI" id="CHEBI:57692"/>
    </cofactor>
</comment>
<dbReference type="PANTHER" id="PTHR47354:SF8">
    <property type="entry name" value="1,2-PHENYLACETYL-COA EPOXIDASE, SUBUNIT E"/>
    <property type="match status" value="1"/>
</dbReference>
<dbReference type="InterPro" id="IPR039261">
    <property type="entry name" value="FNR_nucleotide-bd"/>
</dbReference>
<dbReference type="SUPFAM" id="SSF63380">
    <property type="entry name" value="Riboflavin synthase domain-like"/>
    <property type="match status" value="1"/>
</dbReference>
<dbReference type="SUPFAM" id="SSF52343">
    <property type="entry name" value="Ferredoxin reductase-like, C-terminal NADP-linked domain"/>
    <property type="match status" value="1"/>
</dbReference>
<dbReference type="CDD" id="cd06198">
    <property type="entry name" value="FNR_like_3"/>
    <property type="match status" value="1"/>
</dbReference>
<dbReference type="InterPro" id="IPR001433">
    <property type="entry name" value="OxRdtase_FAD/NAD-bd"/>
</dbReference>
<keyword evidence="4 13" id="KW-0812">Transmembrane</keyword>
<evidence type="ECO:0000256" key="6">
    <source>
        <dbReference type="ARBA" id="ARBA00022723"/>
    </source>
</evidence>
<dbReference type="GO" id="GO:0016491">
    <property type="term" value="F:oxidoreductase activity"/>
    <property type="evidence" value="ECO:0007669"/>
    <property type="project" value="UniProtKB-KW"/>
</dbReference>
<evidence type="ECO:0000256" key="7">
    <source>
        <dbReference type="ARBA" id="ARBA00022827"/>
    </source>
</evidence>
<accession>A0A419A2N4</accession>
<keyword evidence="9" id="KW-0560">Oxidoreductase</keyword>
<evidence type="ECO:0000256" key="4">
    <source>
        <dbReference type="ARBA" id="ARBA00022692"/>
    </source>
</evidence>
<feature type="transmembrane region" description="Helical" evidence="13">
    <location>
        <begin position="78"/>
        <end position="98"/>
    </location>
</feature>
<evidence type="ECO:0000256" key="10">
    <source>
        <dbReference type="ARBA" id="ARBA00023004"/>
    </source>
</evidence>
<keyword evidence="10" id="KW-0408">Iron</keyword>
<evidence type="ECO:0000256" key="5">
    <source>
        <dbReference type="ARBA" id="ARBA00022714"/>
    </source>
</evidence>
<feature type="domain" description="FAD-binding FR-type" evidence="14">
    <location>
        <begin position="201"/>
        <end position="302"/>
    </location>
</feature>
<evidence type="ECO:0000313" key="15">
    <source>
        <dbReference type="EMBL" id="RJL07488.1"/>
    </source>
</evidence>
<organism evidence="15 16">
    <name type="scientific">Paracoccus siganidrum</name>
    <dbReference type="NCBI Taxonomy" id="1276757"/>
    <lineage>
        <taxon>Bacteria</taxon>
        <taxon>Pseudomonadati</taxon>
        <taxon>Pseudomonadota</taxon>
        <taxon>Alphaproteobacteria</taxon>
        <taxon>Rhodobacterales</taxon>
        <taxon>Paracoccaceae</taxon>
        <taxon>Paracoccus</taxon>
    </lineage>
</organism>
<evidence type="ECO:0000256" key="9">
    <source>
        <dbReference type="ARBA" id="ARBA00023002"/>
    </source>
</evidence>
<dbReference type="PRINTS" id="PR00406">
    <property type="entry name" value="CYTB5RDTASE"/>
</dbReference>
<comment type="caution">
    <text evidence="15">The sequence shown here is derived from an EMBL/GenBank/DDBJ whole genome shotgun (WGS) entry which is preliminary data.</text>
</comment>
<evidence type="ECO:0000256" key="2">
    <source>
        <dbReference type="ARBA" id="ARBA00004141"/>
    </source>
</evidence>
<dbReference type="Gene3D" id="3.40.50.80">
    <property type="entry name" value="Nucleotide-binding domain of ferredoxin-NADP reductase (FNR) module"/>
    <property type="match status" value="1"/>
</dbReference>
<keyword evidence="12 13" id="KW-0472">Membrane</keyword>
<evidence type="ECO:0000313" key="16">
    <source>
        <dbReference type="Proteomes" id="UP000283587"/>
    </source>
</evidence>
<dbReference type="InterPro" id="IPR017927">
    <property type="entry name" value="FAD-bd_FR_type"/>
</dbReference>
<dbReference type="RefSeq" id="WP_119900039.1">
    <property type="nucleotide sequence ID" value="NZ_QNRC01000010.1"/>
</dbReference>
<evidence type="ECO:0000256" key="1">
    <source>
        <dbReference type="ARBA" id="ARBA00001974"/>
    </source>
</evidence>
<evidence type="ECO:0000256" key="8">
    <source>
        <dbReference type="ARBA" id="ARBA00022989"/>
    </source>
</evidence>
<dbReference type="PROSITE" id="PS51384">
    <property type="entry name" value="FAD_FR"/>
    <property type="match status" value="1"/>
</dbReference>
<keyword evidence="7" id="KW-0274">FAD</keyword>
<evidence type="ECO:0000256" key="12">
    <source>
        <dbReference type="ARBA" id="ARBA00023136"/>
    </source>
</evidence>
<reference evidence="16" key="1">
    <citation type="submission" date="2018-09" db="EMBL/GenBank/DDBJ databases">
        <title>Paracoccus onubensis nov. sp. a moderate halophilic bacterium isolated from Gruta de las Maravillas (Aracena, Spain).</title>
        <authorList>
            <person name="Jurado V."/>
            <person name="Gutierrez-Patricio S."/>
            <person name="Gonzalez-Pimentel J.L."/>
            <person name="Miller A.Z."/>
            <person name="Laiz L."/>
            <person name="Saiz-Jimenez C."/>
        </authorList>
    </citation>
    <scope>NUCLEOTIDE SEQUENCE [LARGE SCALE GENOMIC DNA]</scope>
    <source>
        <strain evidence="16">DSM 26381</strain>
    </source>
</reference>
<feature type="transmembrane region" description="Helical" evidence="13">
    <location>
        <begin position="42"/>
        <end position="58"/>
    </location>
</feature>
<dbReference type="GO" id="GO:0046872">
    <property type="term" value="F:metal ion binding"/>
    <property type="evidence" value="ECO:0007669"/>
    <property type="project" value="UniProtKB-KW"/>
</dbReference>
<evidence type="ECO:0000256" key="3">
    <source>
        <dbReference type="ARBA" id="ARBA00022630"/>
    </source>
</evidence>
<keyword evidence="11" id="KW-0411">Iron-sulfur</keyword>
<dbReference type="InterPro" id="IPR017938">
    <property type="entry name" value="Riboflavin_synthase-like_b-brl"/>
</dbReference>
<dbReference type="GO" id="GO:0050660">
    <property type="term" value="F:flavin adenine dinucleotide binding"/>
    <property type="evidence" value="ECO:0007669"/>
    <property type="project" value="TreeGrafter"/>
</dbReference>
<keyword evidence="3" id="KW-0285">Flavoprotein</keyword>
<keyword evidence="16" id="KW-1185">Reference proteome</keyword>
<proteinExistence type="predicted"/>
<gene>
    <name evidence="15" type="ORF">D3P05_17505</name>
</gene>
<dbReference type="Pfam" id="PF01794">
    <property type="entry name" value="Ferric_reduct"/>
    <property type="match status" value="1"/>
</dbReference>
<evidence type="ECO:0000256" key="13">
    <source>
        <dbReference type="SAM" id="Phobius"/>
    </source>
</evidence>
<dbReference type="Gene3D" id="2.40.30.10">
    <property type="entry name" value="Translation factors"/>
    <property type="match status" value="1"/>
</dbReference>
<evidence type="ECO:0000259" key="14">
    <source>
        <dbReference type="PROSITE" id="PS51384"/>
    </source>
</evidence>
<evidence type="ECO:0000256" key="11">
    <source>
        <dbReference type="ARBA" id="ARBA00023014"/>
    </source>
</evidence>
<dbReference type="InterPro" id="IPR013130">
    <property type="entry name" value="Fe3_Rdtase_TM_dom"/>
</dbReference>
<dbReference type="AlphaFoldDB" id="A0A419A2N4"/>
<keyword evidence="5" id="KW-0001">2Fe-2S</keyword>
<protein>
    <submittedName>
        <fullName evidence="15">Oxidoreductase</fullName>
    </submittedName>
</protein>
<feature type="transmembrane region" description="Helical" evidence="13">
    <location>
        <begin position="177"/>
        <end position="195"/>
    </location>
</feature>
<keyword evidence="8 13" id="KW-1133">Transmembrane helix</keyword>
<dbReference type="GO" id="GO:0016020">
    <property type="term" value="C:membrane"/>
    <property type="evidence" value="ECO:0007669"/>
    <property type="project" value="UniProtKB-SubCell"/>
</dbReference>
<sequence length="437" mass="48330">MTMRASLWVLAAFAAMALPFVVLLSGERAPGTGWLRDFSKGLGFGALAAAGLQFALTARFRRLAHPFGIDVVYLFHRYLALGAVLLMLGHFGIFYIWYHDDLGQLNPLTARWELTMGRLALLAFALLVVTSEFRKQLRIEYGLWRTAHASLAVVAFAAAILHVLGVGHFTGTTDKRLLMLGVTAGWLLLLAWVRLGKPWYQTHNPWRVTHNIAERGGVHTLVLEPLGQGLRRRRPGQFAWLTLGHSPYGLREHPFTLSDAPEGGPSIAMSIKPLGDFTDKAVTTPVGATAWLDGPYGAFSIDMEPGAPGFVMIAGGIGITPVISNLRAMAARGDMRPVVLFYANPDWEGVTFREELEALQERMRLKIVHVIEEPPDDWEGETGHLTKKILARHLGEATRDWPHMLCGPVPLTDAAKQALRELGVPLWRIDSEIFDMV</sequence>